<dbReference type="EMBL" id="JANEYF010004091">
    <property type="protein sequence ID" value="KAJ8932206.1"/>
    <property type="molecule type" value="Genomic_DNA"/>
</dbReference>
<reference evidence="2" key="1">
    <citation type="journal article" date="2023" name="Insect Mol. Biol.">
        <title>Genome sequencing provides insights into the evolution of gene families encoding plant cell wall-degrading enzymes in longhorned beetles.</title>
        <authorList>
            <person name="Shin N.R."/>
            <person name="Okamura Y."/>
            <person name="Kirsch R."/>
            <person name="Pauchet Y."/>
        </authorList>
    </citation>
    <scope>NUCLEOTIDE SEQUENCE</scope>
    <source>
        <strain evidence="2">RBIC_L_NR</strain>
    </source>
</reference>
<evidence type="ECO:0000259" key="1">
    <source>
        <dbReference type="Pfam" id="PF13843"/>
    </source>
</evidence>
<proteinExistence type="predicted"/>
<accession>A0AAV8X0U9</accession>
<gene>
    <name evidence="2" type="ORF">NQ314_014840</name>
</gene>
<dbReference type="Proteomes" id="UP001162156">
    <property type="component" value="Unassembled WGS sequence"/>
</dbReference>
<evidence type="ECO:0000313" key="3">
    <source>
        <dbReference type="Proteomes" id="UP001162156"/>
    </source>
</evidence>
<dbReference type="PANTHER" id="PTHR46599">
    <property type="entry name" value="PIGGYBAC TRANSPOSABLE ELEMENT-DERIVED PROTEIN 4"/>
    <property type="match status" value="1"/>
</dbReference>
<dbReference type="Pfam" id="PF13843">
    <property type="entry name" value="DDE_Tnp_1_7"/>
    <property type="match status" value="1"/>
</dbReference>
<dbReference type="AlphaFoldDB" id="A0AAV8X0U9"/>
<evidence type="ECO:0000313" key="2">
    <source>
        <dbReference type="EMBL" id="KAJ8932206.1"/>
    </source>
</evidence>
<comment type="caution">
    <text evidence="2">The sequence shown here is derived from an EMBL/GenBank/DDBJ whole genome shotgun (WGS) entry which is preliminary data.</text>
</comment>
<name>A0AAV8X0U9_9CUCU</name>
<feature type="domain" description="PiggyBac transposable element-derived protein" evidence="1">
    <location>
        <begin position="3"/>
        <end position="166"/>
    </location>
</feature>
<protein>
    <recommendedName>
        <fullName evidence="1">PiggyBac transposable element-derived protein domain-containing protein</fullName>
    </recommendedName>
</protein>
<dbReference type="PANTHER" id="PTHR46599:SF6">
    <property type="entry name" value="DUAL SPECIFICITY PHOSPHATASE 26"/>
    <property type="match status" value="1"/>
</dbReference>
<dbReference type="InterPro" id="IPR029526">
    <property type="entry name" value="PGBD"/>
</dbReference>
<organism evidence="2 3">
    <name type="scientific">Rhamnusium bicolor</name>
    <dbReference type="NCBI Taxonomy" id="1586634"/>
    <lineage>
        <taxon>Eukaryota</taxon>
        <taxon>Metazoa</taxon>
        <taxon>Ecdysozoa</taxon>
        <taxon>Arthropoda</taxon>
        <taxon>Hexapoda</taxon>
        <taxon>Insecta</taxon>
        <taxon>Pterygota</taxon>
        <taxon>Neoptera</taxon>
        <taxon>Endopterygota</taxon>
        <taxon>Coleoptera</taxon>
        <taxon>Polyphaga</taxon>
        <taxon>Cucujiformia</taxon>
        <taxon>Chrysomeloidea</taxon>
        <taxon>Cerambycidae</taxon>
        <taxon>Lepturinae</taxon>
        <taxon>Rhagiini</taxon>
        <taxon>Rhamnusium</taxon>
    </lineage>
</organism>
<sequence length="174" mass="19948">MFYTKNLEVYVAQQPAGPYNMKNVAQSIIERLIAPISGKSRNLTCDNWFTTLPLINSLFNNHKLTYVGTVRKNRRGLPLEFKNTKVRSVTSSMFGFQKNMTLVSYVPKANKNVLLASSLHHDNIDKKTKYQNKPEIITFYNSTKGGVDTVDQLCSSYDVVRNTRRRSMVIFIPF</sequence>
<keyword evidence="3" id="KW-1185">Reference proteome</keyword>